<comment type="caution">
    <text evidence="2">The sequence shown here is derived from an EMBL/GenBank/DDBJ whole genome shotgun (WGS) entry which is preliminary data.</text>
</comment>
<dbReference type="Proteomes" id="UP001267878">
    <property type="component" value="Unassembled WGS sequence"/>
</dbReference>
<dbReference type="InterPro" id="IPR046133">
    <property type="entry name" value="DUF6130"/>
</dbReference>
<proteinExistence type="predicted"/>
<protein>
    <submittedName>
        <fullName evidence="2">Uncharacterized protein</fullName>
    </submittedName>
</protein>
<keyword evidence="1" id="KW-0732">Signal</keyword>
<reference evidence="2 3" key="1">
    <citation type="submission" date="2023-07" db="EMBL/GenBank/DDBJ databases">
        <title>Sorghum-associated microbial communities from plants grown in Nebraska, USA.</title>
        <authorList>
            <person name="Schachtman D."/>
        </authorList>
    </citation>
    <scope>NUCLEOTIDE SEQUENCE [LARGE SCALE GENOMIC DNA]</scope>
    <source>
        <strain evidence="2 3">BE187</strain>
    </source>
</reference>
<evidence type="ECO:0000256" key="1">
    <source>
        <dbReference type="SAM" id="SignalP"/>
    </source>
</evidence>
<dbReference type="RefSeq" id="WP_310052462.1">
    <property type="nucleotide sequence ID" value="NZ_JAVDVW010000001.1"/>
</dbReference>
<gene>
    <name evidence="2" type="ORF">J2X04_000849</name>
</gene>
<evidence type="ECO:0000313" key="2">
    <source>
        <dbReference type="EMBL" id="MDR7098502.1"/>
    </source>
</evidence>
<keyword evidence="3" id="KW-1185">Reference proteome</keyword>
<sequence length="154" mass="16636">MTILIKTLAAVAVSTMLVTSAFAQSAREIRGGSPYVAIENEPAPKLIVDPPLPEGLAQGVYWAQYRVENLRIVSVFGENAAKVSPRIGHLHVTVDDLPWWWADASDNNTVDIAGLKPGPHKVTISLVDAGHNVFPGQVVTQEFIVTGSLQHPHK</sequence>
<dbReference type="EMBL" id="JAVDVW010000001">
    <property type="protein sequence ID" value="MDR7098502.1"/>
    <property type="molecule type" value="Genomic_DNA"/>
</dbReference>
<feature type="signal peptide" evidence="1">
    <location>
        <begin position="1"/>
        <end position="23"/>
    </location>
</feature>
<accession>A0ABU1VLZ2</accession>
<dbReference type="Pfam" id="PF19625">
    <property type="entry name" value="DUF6130"/>
    <property type="match status" value="1"/>
</dbReference>
<feature type="chain" id="PRO_5045646102" evidence="1">
    <location>
        <begin position="24"/>
        <end position="154"/>
    </location>
</feature>
<evidence type="ECO:0000313" key="3">
    <source>
        <dbReference type="Proteomes" id="UP001267878"/>
    </source>
</evidence>
<name>A0ABU1VLZ2_9GAMM</name>
<organism evidence="2 3">
    <name type="scientific">Agrilutibacter niabensis</name>
    <dbReference type="NCBI Taxonomy" id="380628"/>
    <lineage>
        <taxon>Bacteria</taxon>
        <taxon>Pseudomonadati</taxon>
        <taxon>Pseudomonadota</taxon>
        <taxon>Gammaproteobacteria</taxon>
        <taxon>Lysobacterales</taxon>
        <taxon>Lysobacteraceae</taxon>
        <taxon>Agrilutibacter</taxon>
    </lineage>
</organism>